<reference evidence="2" key="1">
    <citation type="submission" date="2021-01" db="EMBL/GenBank/DDBJ databases">
        <authorList>
            <person name="Corre E."/>
            <person name="Pelletier E."/>
            <person name="Niang G."/>
            <person name="Scheremetjew M."/>
            <person name="Finn R."/>
            <person name="Kale V."/>
            <person name="Holt S."/>
            <person name="Cochrane G."/>
            <person name="Meng A."/>
            <person name="Brown T."/>
            <person name="Cohen L."/>
        </authorList>
    </citation>
    <scope>NUCLEOTIDE SEQUENCE</scope>
</reference>
<dbReference type="AlphaFoldDB" id="A0A7S0ZNI3"/>
<evidence type="ECO:0000256" key="1">
    <source>
        <dbReference type="SAM" id="MobiDB-lite"/>
    </source>
</evidence>
<organism evidence="2">
    <name type="scientific">Noctiluca scintillans</name>
    <name type="common">Sea sparkle</name>
    <name type="synonym">Red tide dinoflagellate</name>
    <dbReference type="NCBI Taxonomy" id="2966"/>
    <lineage>
        <taxon>Eukaryota</taxon>
        <taxon>Sar</taxon>
        <taxon>Alveolata</taxon>
        <taxon>Dinophyceae</taxon>
        <taxon>Noctilucales</taxon>
        <taxon>Noctilucaceae</taxon>
        <taxon>Noctiluca</taxon>
    </lineage>
</organism>
<accession>A0A7S0ZNI3</accession>
<name>A0A7S0ZNI3_NOCSC</name>
<protein>
    <submittedName>
        <fullName evidence="2">Uncharacterized protein</fullName>
    </submittedName>
</protein>
<feature type="region of interest" description="Disordered" evidence="1">
    <location>
        <begin position="328"/>
        <end position="421"/>
    </location>
</feature>
<feature type="compositionally biased region" description="Polar residues" evidence="1">
    <location>
        <begin position="199"/>
        <end position="212"/>
    </location>
</feature>
<feature type="compositionally biased region" description="Low complexity" evidence="1">
    <location>
        <begin position="357"/>
        <end position="368"/>
    </location>
</feature>
<gene>
    <name evidence="2" type="ORF">NSCI0253_LOCUS1773</name>
</gene>
<dbReference type="EMBL" id="HBFQ01002614">
    <property type="protein sequence ID" value="CAD8827427.1"/>
    <property type="molecule type" value="Transcribed_RNA"/>
</dbReference>
<evidence type="ECO:0000313" key="2">
    <source>
        <dbReference type="EMBL" id="CAD8827427.1"/>
    </source>
</evidence>
<feature type="region of interest" description="Disordered" evidence="1">
    <location>
        <begin position="174"/>
        <end position="275"/>
    </location>
</feature>
<feature type="compositionally biased region" description="Basic and acidic residues" evidence="1">
    <location>
        <begin position="328"/>
        <end position="354"/>
    </location>
</feature>
<proteinExistence type="predicted"/>
<sequence length="421" mass="46033">MAQLAVPELSLWGLLARIQEIERLKSDVAHPDEEQQALISTEGAVKKAAAEQLATAATSGLSHKEKNTARIFLQAQLKAVSADAPNAAARKAKLNELLKGVEEAPAADDPVHVRKAREALRRIEKDYKEVHETYEKWEKGKARFKSVDELTSMKRSHDDLQKGLDQAQRHLEAELQSRTGTGAAPPTVSAASKPKPKVAQSSGATSCPSSRSPPAKAPTRSQQARPPPPPSNEAARRAQMASQFWEPVVEEEADRPVVPKPKRAQKPAEPAEPEPFLSYQCTCKAIAQVMGCSEKQAKEVGSSVSELREQFEVEAWQQVSALSVEIEKKQKEQEREREKRRMEAALARKADEHGPTVVAAPVPAAARQVAEKVPPKQPPKAKAKPKTAPPKSSSIAGLAHHNRFGNLDDDDDEGGWWTVQK</sequence>